<organism evidence="2 3">
    <name type="scientific">Portunus trituberculatus</name>
    <name type="common">Swimming crab</name>
    <name type="synonym">Neptunus trituberculatus</name>
    <dbReference type="NCBI Taxonomy" id="210409"/>
    <lineage>
        <taxon>Eukaryota</taxon>
        <taxon>Metazoa</taxon>
        <taxon>Ecdysozoa</taxon>
        <taxon>Arthropoda</taxon>
        <taxon>Crustacea</taxon>
        <taxon>Multicrustacea</taxon>
        <taxon>Malacostraca</taxon>
        <taxon>Eumalacostraca</taxon>
        <taxon>Eucarida</taxon>
        <taxon>Decapoda</taxon>
        <taxon>Pleocyemata</taxon>
        <taxon>Brachyura</taxon>
        <taxon>Eubrachyura</taxon>
        <taxon>Portunoidea</taxon>
        <taxon>Portunidae</taxon>
        <taxon>Portuninae</taxon>
        <taxon>Portunus</taxon>
    </lineage>
</organism>
<feature type="compositionally biased region" description="Basic and acidic residues" evidence="1">
    <location>
        <begin position="1"/>
        <end position="14"/>
    </location>
</feature>
<comment type="caution">
    <text evidence="2">The sequence shown here is derived from an EMBL/GenBank/DDBJ whole genome shotgun (WGS) entry which is preliminary data.</text>
</comment>
<evidence type="ECO:0000313" key="3">
    <source>
        <dbReference type="Proteomes" id="UP000324222"/>
    </source>
</evidence>
<dbReference type="AlphaFoldDB" id="A0A5B7FKA5"/>
<accession>A0A5B7FKA5</accession>
<feature type="region of interest" description="Disordered" evidence="1">
    <location>
        <begin position="1"/>
        <end position="47"/>
    </location>
</feature>
<sequence>MEVRGAARRGEARRGHQWGAGERGRSGKTEEGMKERGGAVKRPLDHRRPLPANHQVWALKGDGAPSCGKRVGLSARPLALCLQNGEVYSVLHCLKRSLICNNLYDTNKYFRSPNALLRLIIKAARALRDPKGTHDPDKIRRQVVGHAAIAHPDSPLWGEKVPPPRACGGAGADATCPTTCPACRPTRRSGRPPSHVS</sequence>
<name>A0A5B7FKA5_PORTR</name>
<dbReference type="Proteomes" id="UP000324222">
    <property type="component" value="Unassembled WGS sequence"/>
</dbReference>
<feature type="compositionally biased region" description="Basic and acidic residues" evidence="1">
    <location>
        <begin position="22"/>
        <end position="47"/>
    </location>
</feature>
<gene>
    <name evidence="2" type="ORF">E2C01_039611</name>
</gene>
<protein>
    <submittedName>
        <fullName evidence="2">Uncharacterized protein</fullName>
    </submittedName>
</protein>
<evidence type="ECO:0000256" key="1">
    <source>
        <dbReference type="SAM" id="MobiDB-lite"/>
    </source>
</evidence>
<reference evidence="2 3" key="1">
    <citation type="submission" date="2019-05" db="EMBL/GenBank/DDBJ databases">
        <title>Another draft genome of Portunus trituberculatus and its Hox gene families provides insights of decapod evolution.</title>
        <authorList>
            <person name="Jeong J.-H."/>
            <person name="Song I."/>
            <person name="Kim S."/>
            <person name="Choi T."/>
            <person name="Kim D."/>
            <person name="Ryu S."/>
            <person name="Kim W."/>
        </authorList>
    </citation>
    <scope>NUCLEOTIDE SEQUENCE [LARGE SCALE GENOMIC DNA]</scope>
    <source>
        <tissue evidence="2">Muscle</tissue>
    </source>
</reference>
<keyword evidence="3" id="KW-1185">Reference proteome</keyword>
<dbReference type="EMBL" id="VSRR010006950">
    <property type="protein sequence ID" value="MPC45905.1"/>
    <property type="molecule type" value="Genomic_DNA"/>
</dbReference>
<evidence type="ECO:0000313" key="2">
    <source>
        <dbReference type="EMBL" id="MPC45905.1"/>
    </source>
</evidence>
<proteinExistence type="predicted"/>